<dbReference type="GO" id="GO:0022857">
    <property type="term" value="F:transmembrane transporter activity"/>
    <property type="evidence" value="ECO:0007669"/>
    <property type="project" value="InterPro"/>
</dbReference>
<feature type="transmembrane region" description="Helical" evidence="6">
    <location>
        <begin position="7"/>
        <end position="28"/>
    </location>
</feature>
<sequence length="360" mass="39730">MDAKKPYLVVVLIQFIYAGMFMISKAAFNGGMNNFVFVFYRQAAATIFLVPIAIIFERKTAPPLSFKVFCKIFALSLCGITLCLNIYNVALIYTSATLAAATANTLPVTTFFLAVLLRMEAVNFRTISGNVKSLGVIFCMAGAATLAFYKGPHLKPLTHLHLLGYHNHEAHLVSTVHSSKTWIKGVFIMLASNTLWGLWIVLQGLVLKSYQSKLLLTTLQCFLSTIQSFVIAIALERNLHKWKLHWDVGLVAVAYCGFVVTGLTFYLQSWCIEKKGPVFLAMSTPLSLIITMVCSSLFMSELISLGSVLGGIFLVGGLYAVLWGKSKERIADGKIVADDDCVRVMEKDVNNILDIKEEIA</sequence>
<dbReference type="AlphaFoldDB" id="A0A9Q0QNY8"/>
<keyword evidence="9" id="KW-1185">Reference proteome</keyword>
<feature type="transmembrane region" description="Helical" evidence="6">
    <location>
        <begin position="182"/>
        <end position="202"/>
    </location>
</feature>
<proteinExistence type="inferred from homology"/>
<dbReference type="InterPro" id="IPR000620">
    <property type="entry name" value="EamA_dom"/>
</dbReference>
<dbReference type="GO" id="GO:0016020">
    <property type="term" value="C:membrane"/>
    <property type="evidence" value="ECO:0007669"/>
    <property type="project" value="UniProtKB-SubCell"/>
</dbReference>
<dbReference type="Pfam" id="PF00892">
    <property type="entry name" value="EamA"/>
    <property type="match status" value="2"/>
</dbReference>
<comment type="caution">
    <text evidence="8">The sequence shown here is derived from an EMBL/GenBank/DDBJ whole genome shotgun (WGS) entry which is preliminary data.</text>
</comment>
<evidence type="ECO:0000259" key="7">
    <source>
        <dbReference type="Pfam" id="PF00892"/>
    </source>
</evidence>
<name>A0A9Q0QNY8_9MAGN</name>
<evidence type="ECO:0000256" key="4">
    <source>
        <dbReference type="ARBA" id="ARBA00022989"/>
    </source>
</evidence>
<feature type="domain" description="EamA" evidence="7">
    <location>
        <begin position="6"/>
        <end position="140"/>
    </location>
</feature>
<keyword evidence="3 6" id="KW-0812">Transmembrane</keyword>
<evidence type="ECO:0000256" key="5">
    <source>
        <dbReference type="ARBA" id="ARBA00023136"/>
    </source>
</evidence>
<feature type="transmembrane region" description="Helical" evidence="6">
    <location>
        <begin position="34"/>
        <end position="56"/>
    </location>
</feature>
<evidence type="ECO:0000256" key="1">
    <source>
        <dbReference type="ARBA" id="ARBA00004141"/>
    </source>
</evidence>
<feature type="transmembrane region" description="Helical" evidence="6">
    <location>
        <begin position="68"/>
        <end position="87"/>
    </location>
</feature>
<dbReference type="Proteomes" id="UP001141806">
    <property type="component" value="Unassembled WGS sequence"/>
</dbReference>
<feature type="transmembrane region" description="Helical" evidence="6">
    <location>
        <begin position="93"/>
        <end position="117"/>
    </location>
</feature>
<dbReference type="SUPFAM" id="SSF103481">
    <property type="entry name" value="Multidrug resistance efflux transporter EmrE"/>
    <property type="match status" value="2"/>
</dbReference>
<reference evidence="8" key="1">
    <citation type="journal article" date="2023" name="Plant J.">
        <title>The genome of the king protea, Protea cynaroides.</title>
        <authorList>
            <person name="Chang J."/>
            <person name="Duong T.A."/>
            <person name="Schoeman C."/>
            <person name="Ma X."/>
            <person name="Roodt D."/>
            <person name="Barker N."/>
            <person name="Li Z."/>
            <person name="Van de Peer Y."/>
            <person name="Mizrachi E."/>
        </authorList>
    </citation>
    <scope>NUCLEOTIDE SEQUENCE</scope>
    <source>
        <tissue evidence="8">Young leaves</tissue>
    </source>
</reference>
<comment type="similarity">
    <text evidence="2 6">Belongs to the drug/metabolite transporter (DMT) superfamily. Plant drug/metabolite exporter (P-DME) (TC 2.A.7.4) family.</text>
</comment>
<dbReference type="InterPro" id="IPR030184">
    <property type="entry name" value="WAT1-related"/>
</dbReference>
<dbReference type="EMBL" id="JAMYWD010000007">
    <property type="protein sequence ID" value="KAJ4966359.1"/>
    <property type="molecule type" value="Genomic_DNA"/>
</dbReference>
<feature type="transmembrane region" description="Helical" evidence="6">
    <location>
        <begin position="246"/>
        <end position="267"/>
    </location>
</feature>
<feature type="domain" description="EamA" evidence="7">
    <location>
        <begin position="184"/>
        <end position="322"/>
    </location>
</feature>
<feature type="transmembrane region" description="Helical" evidence="6">
    <location>
        <begin position="214"/>
        <end position="234"/>
    </location>
</feature>
<gene>
    <name evidence="8" type="ORF">NE237_018208</name>
</gene>
<keyword evidence="5 6" id="KW-0472">Membrane</keyword>
<organism evidence="8 9">
    <name type="scientific">Protea cynaroides</name>
    <dbReference type="NCBI Taxonomy" id="273540"/>
    <lineage>
        <taxon>Eukaryota</taxon>
        <taxon>Viridiplantae</taxon>
        <taxon>Streptophyta</taxon>
        <taxon>Embryophyta</taxon>
        <taxon>Tracheophyta</taxon>
        <taxon>Spermatophyta</taxon>
        <taxon>Magnoliopsida</taxon>
        <taxon>Proteales</taxon>
        <taxon>Proteaceae</taxon>
        <taxon>Protea</taxon>
    </lineage>
</organism>
<accession>A0A9Q0QNY8</accession>
<evidence type="ECO:0000313" key="9">
    <source>
        <dbReference type="Proteomes" id="UP001141806"/>
    </source>
</evidence>
<protein>
    <recommendedName>
        <fullName evidence="6">WAT1-related protein</fullName>
    </recommendedName>
</protein>
<feature type="transmembrane region" description="Helical" evidence="6">
    <location>
        <begin position="129"/>
        <end position="149"/>
    </location>
</feature>
<dbReference type="InterPro" id="IPR037185">
    <property type="entry name" value="EmrE-like"/>
</dbReference>
<evidence type="ECO:0000256" key="6">
    <source>
        <dbReference type="RuleBase" id="RU363077"/>
    </source>
</evidence>
<comment type="subcellular location">
    <subcellularLocation>
        <location evidence="1 6">Membrane</location>
        <topology evidence="1 6">Multi-pass membrane protein</topology>
    </subcellularLocation>
</comment>
<evidence type="ECO:0000256" key="2">
    <source>
        <dbReference type="ARBA" id="ARBA00007635"/>
    </source>
</evidence>
<keyword evidence="4 6" id="KW-1133">Transmembrane helix</keyword>
<evidence type="ECO:0000313" key="8">
    <source>
        <dbReference type="EMBL" id="KAJ4966359.1"/>
    </source>
</evidence>
<feature type="transmembrane region" description="Helical" evidence="6">
    <location>
        <begin position="279"/>
        <end position="299"/>
    </location>
</feature>
<dbReference type="PANTHER" id="PTHR31218">
    <property type="entry name" value="WAT1-RELATED PROTEIN"/>
    <property type="match status" value="1"/>
</dbReference>
<evidence type="ECO:0000256" key="3">
    <source>
        <dbReference type="ARBA" id="ARBA00022692"/>
    </source>
</evidence>
<feature type="transmembrane region" description="Helical" evidence="6">
    <location>
        <begin position="305"/>
        <end position="324"/>
    </location>
</feature>
<dbReference type="OrthoDB" id="1718296at2759"/>